<dbReference type="GO" id="GO:0008360">
    <property type="term" value="P:regulation of cell shape"/>
    <property type="evidence" value="ECO:0007669"/>
    <property type="project" value="UniProtKB-KW"/>
</dbReference>
<feature type="transmembrane region" description="Helical" evidence="6">
    <location>
        <begin position="12"/>
        <end position="34"/>
    </location>
</feature>
<evidence type="ECO:0008006" key="9">
    <source>
        <dbReference type="Google" id="ProtNLM"/>
    </source>
</evidence>
<organism evidence="7 8">
    <name type="scientific">Candidatus Woykebacteria bacterium RBG_13_40_15</name>
    <dbReference type="NCBI Taxonomy" id="1802593"/>
    <lineage>
        <taxon>Bacteria</taxon>
        <taxon>Candidatus Woykeibacteriota</taxon>
    </lineage>
</organism>
<evidence type="ECO:0000256" key="2">
    <source>
        <dbReference type="ARBA" id="ARBA00022692"/>
    </source>
</evidence>
<dbReference type="PANTHER" id="PTHR30474">
    <property type="entry name" value="CELL CYCLE PROTEIN"/>
    <property type="match status" value="1"/>
</dbReference>
<feature type="transmembrane region" description="Helical" evidence="6">
    <location>
        <begin position="265"/>
        <end position="285"/>
    </location>
</feature>
<dbReference type="PROSITE" id="PS51257">
    <property type="entry name" value="PROKAR_LIPOPROTEIN"/>
    <property type="match status" value="1"/>
</dbReference>
<feature type="transmembrane region" description="Helical" evidence="6">
    <location>
        <begin position="297"/>
        <end position="321"/>
    </location>
</feature>
<gene>
    <name evidence="7" type="ORF">A2172_00355</name>
</gene>
<dbReference type="InterPro" id="IPR001182">
    <property type="entry name" value="FtsW/RodA"/>
</dbReference>
<dbReference type="AlphaFoldDB" id="A0A1G1W9E3"/>
<dbReference type="GO" id="GO:0015648">
    <property type="term" value="F:lipid-linked peptidoglycan transporter activity"/>
    <property type="evidence" value="ECO:0007669"/>
    <property type="project" value="TreeGrafter"/>
</dbReference>
<feature type="transmembrane region" description="Helical" evidence="6">
    <location>
        <begin position="327"/>
        <end position="349"/>
    </location>
</feature>
<evidence type="ECO:0000256" key="3">
    <source>
        <dbReference type="ARBA" id="ARBA00022960"/>
    </source>
</evidence>
<keyword evidence="3" id="KW-0133">Cell shape</keyword>
<reference evidence="7 8" key="1">
    <citation type="journal article" date="2016" name="Nat. Commun.">
        <title>Thousands of microbial genomes shed light on interconnected biogeochemical processes in an aquifer system.</title>
        <authorList>
            <person name="Anantharaman K."/>
            <person name="Brown C.T."/>
            <person name="Hug L.A."/>
            <person name="Sharon I."/>
            <person name="Castelle C.J."/>
            <person name="Probst A.J."/>
            <person name="Thomas B.C."/>
            <person name="Singh A."/>
            <person name="Wilkins M.J."/>
            <person name="Karaoz U."/>
            <person name="Brodie E.L."/>
            <person name="Williams K.H."/>
            <person name="Hubbard S.S."/>
            <person name="Banfield J.F."/>
        </authorList>
    </citation>
    <scope>NUCLEOTIDE SEQUENCE [LARGE SCALE GENOMIC DNA]</scope>
</reference>
<evidence type="ECO:0000313" key="7">
    <source>
        <dbReference type="EMBL" id="OGY24306.1"/>
    </source>
</evidence>
<dbReference type="Proteomes" id="UP000176631">
    <property type="component" value="Unassembled WGS sequence"/>
</dbReference>
<feature type="transmembrane region" description="Helical" evidence="6">
    <location>
        <begin position="176"/>
        <end position="196"/>
    </location>
</feature>
<evidence type="ECO:0000313" key="8">
    <source>
        <dbReference type="Proteomes" id="UP000176631"/>
    </source>
</evidence>
<proteinExistence type="predicted"/>
<dbReference type="EMBL" id="MHCP01000014">
    <property type="protein sequence ID" value="OGY24306.1"/>
    <property type="molecule type" value="Genomic_DNA"/>
</dbReference>
<evidence type="ECO:0000256" key="1">
    <source>
        <dbReference type="ARBA" id="ARBA00004141"/>
    </source>
</evidence>
<dbReference type="STRING" id="1802593.A2172_00355"/>
<dbReference type="GO" id="GO:0005886">
    <property type="term" value="C:plasma membrane"/>
    <property type="evidence" value="ECO:0007669"/>
    <property type="project" value="TreeGrafter"/>
</dbReference>
<feature type="transmembrane region" description="Helical" evidence="6">
    <location>
        <begin position="66"/>
        <end position="87"/>
    </location>
</feature>
<sequence>MPIAKLFIKIDLLIFIPAILLSCFGLLIIYSVSFESDPSFFYRQVFYLIFSIGLFLLVSQISFKTIIQFSFILYSLIILLLIITNFFGSEVQGSVRWLDFGLVKLQASELAKPVVVLALSLFFAKHPAKKLKNFLISAILVVIPAVLILRQPDFGNFFILFLIWFFIVFVAGTNIIYLVSLVLISAVSFPLLWNLLASYQKARVTTFFNPNFDPQGASYNVVQAIIAFGSGQLIGRGLGRGTQSHLNFLPAERTDFIFASTGEELGFLGISIILLLFVFLVYRLVKLAQSTTQIEESIFIFGSAFAIFLQFFINTAVNMGILPATGITLPFVSFGGSSLASMFLFLALVQSIINQKKEKADAVLTS</sequence>
<comment type="subcellular location">
    <subcellularLocation>
        <location evidence="1">Membrane</location>
        <topology evidence="1">Multi-pass membrane protein</topology>
    </subcellularLocation>
</comment>
<feature type="transmembrane region" description="Helical" evidence="6">
    <location>
        <begin position="40"/>
        <end position="59"/>
    </location>
</feature>
<keyword evidence="5 6" id="KW-0472">Membrane</keyword>
<protein>
    <recommendedName>
        <fullName evidence="9">Rod shape-determining protein RodA</fullName>
    </recommendedName>
</protein>
<dbReference type="GO" id="GO:0032153">
    <property type="term" value="C:cell division site"/>
    <property type="evidence" value="ECO:0007669"/>
    <property type="project" value="TreeGrafter"/>
</dbReference>
<evidence type="ECO:0000256" key="4">
    <source>
        <dbReference type="ARBA" id="ARBA00022989"/>
    </source>
</evidence>
<dbReference type="PANTHER" id="PTHR30474:SF1">
    <property type="entry name" value="PEPTIDOGLYCAN GLYCOSYLTRANSFERASE MRDB"/>
    <property type="match status" value="1"/>
</dbReference>
<evidence type="ECO:0000256" key="5">
    <source>
        <dbReference type="ARBA" id="ARBA00023136"/>
    </source>
</evidence>
<dbReference type="Pfam" id="PF01098">
    <property type="entry name" value="FTSW_RODA_SPOVE"/>
    <property type="match status" value="1"/>
</dbReference>
<evidence type="ECO:0000256" key="6">
    <source>
        <dbReference type="SAM" id="Phobius"/>
    </source>
</evidence>
<feature type="transmembrane region" description="Helical" evidence="6">
    <location>
        <begin position="154"/>
        <end position="171"/>
    </location>
</feature>
<dbReference type="GO" id="GO:0051301">
    <property type="term" value="P:cell division"/>
    <property type="evidence" value="ECO:0007669"/>
    <property type="project" value="InterPro"/>
</dbReference>
<keyword evidence="2 6" id="KW-0812">Transmembrane</keyword>
<name>A0A1G1W9E3_9BACT</name>
<keyword evidence="4 6" id="KW-1133">Transmembrane helix</keyword>
<accession>A0A1G1W9E3</accession>
<feature type="transmembrane region" description="Helical" evidence="6">
    <location>
        <begin position="131"/>
        <end position="148"/>
    </location>
</feature>
<comment type="caution">
    <text evidence="7">The sequence shown here is derived from an EMBL/GenBank/DDBJ whole genome shotgun (WGS) entry which is preliminary data.</text>
</comment>